<evidence type="ECO:0000256" key="6">
    <source>
        <dbReference type="ARBA" id="ARBA00023125"/>
    </source>
</evidence>
<dbReference type="Gene3D" id="3.90.1680.10">
    <property type="entry name" value="SOS response associated peptidase-like"/>
    <property type="match status" value="1"/>
</dbReference>
<comment type="similarity">
    <text evidence="1">Belongs to the SOS response-associated peptidase family.</text>
</comment>
<dbReference type="GO" id="GO:0016829">
    <property type="term" value="F:lyase activity"/>
    <property type="evidence" value="ECO:0007669"/>
    <property type="project" value="UniProtKB-KW"/>
</dbReference>
<keyword evidence="4" id="KW-0378">Hydrolase</keyword>
<dbReference type="GO" id="GO:0106300">
    <property type="term" value="P:protein-DNA covalent cross-linking repair"/>
    <property type="evidence" value="ECO:0007669"/>
    <property type="project" value="InterPro"/>
</dbReference>
<evidence type="ECO:0000313" key="9">
    <source>
        <dbReference type="EMBL" id="CDS12087.1"/>
    </source>
</evidence>
<gene>
    <name evidence="9" type="ORF">LRAMOSA04282</name>
</gene>
<evidence type="ECO:0008006" key="10">
    <source>
        <dbReference type="Google" id="ProtNLM"/>
    </source>
</evidence>
<evidence type="ECO:0000256" key="5">
    <source>
        <dbReference type="ARBA" id="ARBA00023124"/>
    </source>
</evidence>
<evidence type="ECO:0000256" key="3">
    <source>
        <dbReference type="ARBA" id="ARBA00022763"/>
    </source>
</evidence>
<dbReference type="Pfam" id="PF02586">
    <property type="entry name" value="SRAP"/>
    <property type="match status" value="1"/>
</dbReference>
<keyword evidence="6" id="KW-0238">DNA-binding</keyword>
<organism evidence="9">
    <name type="scientific">Lichtheimia ramosa</name>
    <dbReference type="NCBI Taxonomy" id="688394"/>
    <lineage>
        <taxon>Eukaryota</taxon>
        <taxon>Fungi</taxon>
        <taxon>Fungi incertae sedis</taxon>
        <taxon>Mucoromycota</taxon>
        <taxon>Mucoromycotina</taxon>
        <taxon>Mucoromycetes</taxon>
        <taxon>Mucorales</taxon>
        <taxon>Lichtheimiaceae</taxon>
        <taxon>Lichtheimia</taxon>
    </lineage>
</organism>
<dbReference type="GO" id="GO:0006508">
    <property type="term" value="P:proteolysis"/>
    <property type="evidence" value="ECO:0007669"/>
    <property type="project" value="UniProtKB-KW"/>
</dbReference>
<dbReference type="PANTHER" id="PTHR13604:SF0">
    <property type="entry name" value="ABASIC SITE PROCESSING PROTEIN HMCES"/>
    <property type="match status" value="1"/>
</dbReference>
<name>A0A077WZ49_9FUNG</name>
<dbReference type="GO" id="GO:0003697">
    <property type="term" value="F:single-stranded DNA binding"/>
    <property type="evidence" value="ECO:0007669"/>
    <property type="project" value="InterPro"/>
</dbReference>
<feature type="compositionally biased region" description="Basic and acidic residues" evidence="8">
    <location>
        <begin position="197"/>
        <end position="215"/>
    </location>
</feature>
<feature type="region of interest" description="Disordered" evidence="8">
    <location>
        <begin position="153"/>
        <end position="223"/>
    </location>
</feature>
<protein>
    <recommendedName>
        <fullName evidence="10">DUF159-domain-containing protein</fullName>
    </recommendedName>
</protein>
<dbReference type="GO" id="GO:0008233">
    <property type="term" value="F:peptidase activity"/>
    <property type="evidence" value="ECO:0007669"/>
    <property type="project" value="UniProtKB-KW"/>
</dbReference>
<sequence length="223" mass="25226">MGHSIFDHAKNKGRCIVVAEGFFEWKKLTEKKKIPYYTKRKDGKLMLFAGLYEHSNIDGQSLYTCTIVTTSPSKFFSFLHDRMPVILENGSPEVEKWLSSEPWGKDMTNIMKPYEGELDCYQVTDAVGPTTNNSSDFVVPVDQLKGSISNFFSKSSSTTSSTKKPDPPASTNKPKEKETQQSSVTPSKRIADTQQEDPIKKKLKSTTDKDKDKKKITSFFKKQ</sequence>
<accession>A0A077WZ49</accession>
<dbReference type="SUPFAM" id="SSF143081">
    <property type="entry name" value="BB1717-like"/>
    <property type="match status" value="1"/>
</dbReference>
<keyword evidence="5" id="KW-0190">Covalent protein-DNA linkage</keyword>
<proteinExistence type="inferred from homology"/>
<reference evidence="9" key="1">
    <citation type="journal article" date="2014" name="Genome Announc.">
        <title>De novo whole-genome sequence and genome annotation of Lichtheimia ramosa.</title>
        <authorList>
            <person name="Linde J."/>
            <person name="Schwartze V."/>
            <person name="Binder U."/>
            <person name="Lass-Florl C."/>
            <person name="Voigt K."/>
            <person name="Horn F."/>
        </authorList>
    </citation>
    <scope>NUCLEOTIDE SEQUENCE</scope>
    <source>
        <strain evidence="9">JMRC FSU:6197</strain>
    </source>
</reference>
<evidence type="ECO:0000256" key="4">
    <source>
        <dbReference type="ARBA" id="ARBA00022801"/>
    </source>
</evidence>
<dbReference type="OrthoDB" id="2111841at2759"/>
<feature type="compositionally biased region" description="Low complexity" evidence="8">
    <location>
        <begin position="153"/>
        <end position="162"/>
    </location>
</feature>
<dbReference type="InterPro" id="IPR003738">
    <property type="entry name" value="SRAP"/>
</dbReference>
<dbReference type="PANTHER" id="PTHR13604">
    <property type="entry name" value="DC12-RELATED"/>
    <property type="match status" value="1"/>
</dbReference>
<keyword evidence="7" id="KW-0456">Lyase</keyword>
<evidence type="ECO:0000256" key="8">
    <source>
        <dbReference type="SAM" id="MobiDB-lite"/>
    </source>
</evidence>
<keyword evidence="3" id="KW-0227">DNA damage</keyword>
<dbReference type="EMBL" id="LK023357">
    <property type="protein sequence ID" value="CDS12087.1"/>
    <property type="molecule type" value="Genomic_DNA"/>
</dbReference>
<dbReference type="InterPro" id="IPR036590">
    <property type="entry name" value="SRAP-like"/>
</dbReference>
<keyword evidence="2" id="KW-0645">Protease</keyword>
<evidence type="ECO:0000256" key="7">
    <source>
        <dbReference type="ARBA" id="ARBA00023239"/>
    </source>
</evidence>
<dbReference type="AlphaFoldDB" id="A0A077WZ49"/>
<evidence type="ECO:0000256" key="1">
    <source>
        <dbReference type="ARBA" id="ARBA00008136"/>
    </source>
</evidence>
<evidence type="ECO:0000256" key="2">
    <source>
        <dbReference type="ARBA" id="ARBA00022670"/>
    </source>
</evidence>